<dbReference type="Proteomes" id="UP000014760">
    <property type="component" value="Unassembled WGS sequence"/>
</dbReference>
<feature type="region of interest" description="Disordered" evidence="2">
    <location>
        <begin position="189"/>
        <end position="230"/>
    </location>
</feature>
<keyword evidence="5" id="KW-1185">Reference proteome</keyword>
<accession>R7TPB4</accession>
<proteinExistence type="inferred from homology"/>
<dbReference type="InterPro" id="IPR007531">
    <property type="entry name" value="Dysbindin"/>
</dbReference>
<evidence type="ECO:0000313" key="3">
    <source>
        <dbReference type="EMBL" id="ELT92880.1"/>
    </source>
</evidence>
<dbReference type="PANTHER" id="PTHR16294:SF6">
    <property type="entry name" value="DYNAMIN N-TERMINAL DOMAIN-CONTAINING PROTEIN"/>
    <property type="match status" value="1"/>
</dbReference>
<dbReference type="GO" id="GO:0005737">
    <property type="term" value="C:cytoplasm"/>
    <property type="evidence" value="ECO:0007669"/>
    <property type="project" value="InterPro"/>
</dbReference>
<dbReference type="EMBL" id="AMQN01013103">
    <property type="status" value="NOT_ANNOTATED_CDS"/>
    <property type="molecule type" value="Genomic_DNA"/>
</dbReference>
<reference evidence="4" key="3">
    <citation type="submission" date="2015-06" db="UniProtKB">
        <authorList>
            <consortium name="EnsemblMetazoa"/>
        </authorList>
    </citation>
    <scope>IDENTIFICATION</scope>
</reference>
<sequence length="230" mass="26136">MHETSEGNACAAQKVDAFVTEIFLHLERQNEAVNQFHDEVVKIPQIVSDIKNVMAKIGEMEVLFSEVNEGLADLADVLEEHRLLRDMHQHHTQLKLYAQKQKGQVEKLRTKMSADHAFKVQVHEAKLQDTLREKQEAIQEAFSEEMQNYRKFGQTQFKPSEKKDTECSLADINIDEGSDSSELDDFLRSQEITDVPNSTSGADKSEEEEDVLLGGQVEVKTDQDFVANES</sequence>
<evidence type="ECO:0000256" key="2">
    <source>
        <dbReference type="SAM" id="MobiDB-lite"/>
    </source>
</evidence>
<dbReference type="HOGENOM" id="CLU_1205763_0_0_1"/>
<evidence type="ECO:0000313" key="5">
    <source>
        <dbReference type="Proteomes" id="UP000014760"/>
    </source>
</evidence>
<evidence type="ECO:0000256" key="1">
    <source>
        <dbReference type="ARBA" id="ARBA00008686"/>
    </source>
</evidence>
<dbReference type="EnsemblMetazoa" id="CapteT204927">
    <property type="protein sequence ID" value="CapteP204927"/>
    <property type="gene ID" value="CapteG204927"/>
</dbReference>
<dbReference type="OrthoDB" id="2445127at2759"/>
<organism evidence="3">
    <name type="scientific">Capitella teleta</name>
    <name type="common">Polychaete worm</name>
    <dbReference type="NCBI Taxonomy" id="283909"/>
    <lineage>
        <taxon>Eukaryota</taxon>
        <taxon>Metazoa</taxon>
        <taxon>Spiralia</taxon>
        <taxon>Lophotrochozoa</taxon>
        <taxon>Annelida</taxon>
        <taxon>Polychaeta</taxon>
        <taxon>Sedentaria</taxon>
        <taxon>Scolecida</taxon>
        <taxon>Capitellidae</taxon>
        <taxon>Capitella</taxon>
    </lineage>
</organism>
<dbReference type="FunCoup" id="R7TPB4">
    <property type="interactions" value="28"/>
</dbReference>
<comment type="similarity">
    <text evidence="1">Belongs to the dysbindin family.</text>
</comment>
<dbReference type="AlphaFoldDB" id="R7TPB4"/>
<protein>
    <submittedName>
        <fullName evidence="3 4">Uncharacterized protein</fullName>
    </submittedName>
</protein>
<evidence type="ECO:0000313" key="4">
    <source>
        <dbReference type="EnsemblMetazoa" id="CapteP204927"/>
    </source>
</evidence>
<gene>
    <name evidence="3" type="ORF">CAPTEDRAFT_204927</name>
</gene>
<reference evidence="3 5" key="2">
    <citation type="journal article" date="2013" name="Nature">
        <title>Insights into bilaterian evolution from three spiralian genomes.</title>
        <authorList>
            <person name="Simakov O."/>
            <person name="Marletaz F."/>
            <person name="Cho S.J."/>
            <person name="Edsinger-Gonzales E."/>
            <person name="Havlak P."/>
            <person name="Hellsten U."/>
            <person name="Kuo D.H."/>
            <person name="Larsson T."/>
            <person name="Lv J."/>
            <person name="Arendt D."/>
            <person name="Savage R."/>
            <person name="Osoegawa K."/>
            <person name="de Jong P."/>
            <person name="Grimwood J."/>
            <person name="Chapman J.A."/>
            <person name="Shapiro H."/>
            <person name="Aerts A."/>
            <person name="Otillar R.P."/>
            <person name="Terry A.Y."/>
            <person name="Boore J.L."/>
            <person name="Grigoriev I.V."/>
            <person name="Lindberg D.R."/>
            <person name="Seaver E.C."/>
            <person name="Weisblat D.A."/>
            <person name="Putnam N.H."/>
            <person name="Rokhsar D.S."/>
        </authorList>
    </citation>
    <scope>NUCLEOTIDE SEQUENCE</scope>
    <source>
        <strain evidence="3 5">I ESC-2004</strain>
    </source>
</reference>
<name>R7TPB4_CAPTE</name>
<dbReference type="PANTHER" id="PTHR16294">
    <property type="entry name" value="DYSTROBREVIN BINDING PROTEIN 1 DYSBINDIN"/>
    <property type="match status" value="1"/>
</dbReference>
<feature type="compositionally biased region" description="Polar residues" evidence="2">
    <location>
        <begin position="190"/>
        <end position="202"/>
    </location>
</feature>
<dbReference type="OMA" id="KSWFLLH"/>
<dbReference type="EMBL" id="KB309962">
    <property type="protein sequence ID" value="ELT92880.1"/>
    <property type="molecule type" value="Genomic_DNA"/>
</dbReference>
<reference evidence="5" key="1">
    <citation type="submission" date="2012-12" db="EMBL/GenBank/DDBJ databases">
        <authorList>
            <person name="Hellsten U."/>
            <person name="Grimwood J."/>
            <person name="Chapman J.A."/>
            <person name="Shapiro H."/>
            <person name="Aerts A."/>
            <person name="Otillar R.P."/>
            <person name="Terry A.Y."/>
            <person name="Boore J.L."/>
            <person name="Simakov O."/>
            <person name="Marletaz F."/>
            <person name="Cho S.-J."/>
            <person name="Edsinger-Gonzales E."/>
            <person name="Havlak P."/>
            <person name="Kuo D.-H."/>
            <person name="Larsson T."/>
            <person name="Lv J."/>
            <person name="Arendt D."/>
            <person name="Savage R."/>
            <person name="Osoegawa K."/>
            <person name="de Jong P."/>
            <person name="Lindberg D.R."/>
            <person name="Seaver E.C."/>
            <person name="Weisblat D.A."/>
            <person name="Putnam N.H."/>
            <person name="Grigoriev I.V."/>
            <person name="Rokhsar D.S."/>
        </authorList>
    </citation>
    <scope>NUCLEOTIDE SEQUENCE</scope>
    <source>
        <strain evidence="5">I ESC-2004</strain>
    </source>
</reference>